<comment type="subcellular location">
    <subcellularLocation>
        <location evidence="10">Cell inner membrane</location>
        <topology evidence="10">Single-pass membrane protein</topology>
    </subcellularLocation>
    <subcellularLocation>
        <location evidence="1">Cell membrane</location>
        <topology evidence="1">Single-pass membrane protein</topology>
    </subcellularLocation>
</comment>
<dbReference type="PANTHER" id="PTHR30558:SF7">
    <property type="entry name" value="TOL-PAL SYSTEM PROTEIN TOLR"/>
    <property type="match status" value="1"/>
</dbReference>
<evidence type="ECO:0000256" key="3">
    <source>
        <dbReference type="ARBA" id="ARBA00022475"/>
    </source>
</evidence>
<evidence type="ECO:0000256" key="4">
    <source>
        <dbReference type="ARBA" id="ARBA00022519"/>
    </source>
</evidence>
<evidence type="ECO:0000256" key="10">
    <source>
        <dbReference type="HAMAP-Rule" id="MF_02203"/>
    </source>
</evidence>
<keyword evidence="3 10" id="KW-1003">Cell membrane</keyword>
<sequence>MAIATAGRRRRKHKLKNEINVVPYIDVMLVLLIIFMVTAPLLNLGTDINLPDSQARSLGTPKDPVIVSIYADGAYALMIEGDNQSVTPDGLTDRLRAIHEQNPDATVLVRGDAQASYQVVMRGIDRINQAGVTRVSLISRPEEAAN</sequence>
<comment type="similarity">
    <text evidence="2 10">Belongs to the ExbD/TolR family.</text>
</comment>
<dbReference type="HAMAP" id="MF_02203">
    <property type="entry name" value="TolR"/>
    <property type="match status" value="1"/>
</dbReference>
<dbReference type="Gene3D" id="3.30.420.270">
    <property type="match status" value="1"/>
</dbReference>
<name>A0ABP9DM87_9GAMM</name>
<feature type="transmembrane region" description="Helical" evidence="10">
    <location>
        <begin position="21"/>
        <end position="42"/>
    </location>
</feature>
<keyword evidence="7 10" id="KW-1133">Transmembrane helix</keyword>
<dbReference type="PANTHER" id="PTHR30558">
    <property type="entry name" value="EXBD MEMBRANE COMPONENT OF PMF-DRIVEN MACROMOLECULE IMPORT SYSTEM"/>
    <property type="match status" value="1"/>
</dbReference>
<keyword evidence="12" id="KW-1185">Reference proteome</keyword>
<evidence type="ECO:0000313" key="12">
    <source>
        <dbReference type="Proteomes" id="UP001501323"/>
    </source>
</evidence>
<keyword evidence="4 10" id="KW-0997">Cell inner membrane</keyword>
<keyword evidence="8 10" id="KW-0472">Membrane</keyword>
<evidence type="ECO:0000256" key="9">
    <source>
        <dbReference type="ARBA" id="ARBA00023306"/>
    </source>
</evidence>
<dbReference type="RefSeq" id="WP_345293460.1">
    <property type="nucleotide sequence ID" value="NZ_BAABJY010000001.1"/>
</dbReference>
<reference evidence="12" key="1">
    <citation type="journal article" date="2019" name="Int. J. Syst. Evol. Microbiol.">
        <title>The Global Catalogue of Microorganisms (GCM) 10K type strain sequencing project: providing services to taxonomists for standard genome sequencing and annotation.</title>
        <authorList>
            <consortium name="The Broad Institute Genomics Platform"/>
            <consortium name="The Broad Institute Genome Sequencing Center for Infectious Disease"/>
            <person name="Wu L."/>
            <person name="Ma J."/>
        </authorList>
    </citation>
    <scope>NUCLEOTIDE SEQUENCE [LARGE SCALE GENOMIC DNA]</scope>
    <source>
        <strain evidence="12">JCM 18392</strain>
    </source>
</reference>
<evidence type="ECO:0000256" key="7">
    <source>
        <dbReference type="ARBA" id="ARBA00022989"/>
    </source>
</evidence>
<comment type="caution">
    <text evidence="11">The sequence shown here is derived from an EMBL/GenBank/DDBJ whole genome shotgun (WGS) entry which is preliminary data.</text>
</comment>
<organism evidence="11 12">
    <name type="scientific">Luteimonas vadosa</name>
    <dbReference type="NCBI Taxonomy" id="1165507"/>
    <lineage>
        <taxon>Bacteria</taxon>
        <taxon>Pseudomonadati</taxon>
        <taxon>Pseudomonadota</taxon>
        <taxon>Gammaproteobacteria</taxon>
        <taxon>Lysobacterales</taxon>
        <taxon>Lysobacteraceae</taxon>
        <taxon>Luteimonas</taxon>
    </lineage>
</organism>
<protein>
    <recommendedName>
        <fullName evidence="10">Tol-Pal system protein TolR</fullName>
    </recommendedName>
</protein>
<dbReference type="InterPro" id="IPR014168">
    <property type="entry name" value="Tol-Pal_TolR"/>
</dbReference>
<evidence type="ECO:0000313" key="11">
    <source>
        <dbReference type="EMBL" id="GAA4853067.1"/>
    </source>
</evidence>
<evidence type="ECO:0000256" key="6">
    <source>
        <dbReference type="ARBA" id="ARBA00022692"/>
    </source>
</evidence>
<accession>A0ABP9DM87</accession>
<gene>
    <name evidence="10 11" type="primary">tolR</name>
    <name evidence="11" type="ORF">GCM10023332_00070</name>
</gene>
<keyword evidence="5 10" id="KW-0132">Cell division</keyword>
<dbReference type="EMBL" id="BAABJY010000001">
    <property type="protein sequence ID" value="GAA4853067.1"/>
    <property type="molecule type" value="Genomic_DNA"/>
</dbReference>
<evidence type="ECO:0000256" key="5">
    <source>
        <dbReference type="ARBA" id="ARBA00022618"/>
    </source>
</evidence>
<comment type="function">
    <text evidence="10">Part of the Tol-Pal system, which plays a role in outer membrane invagination during cell division and is important for maintaining outer membrane integrity.</text>
</comment>
<dbReference type="NCBIfam" id="TIGR02801">
    <property type="entry name" value="tolR"/>
    <property type="match status" value="1"/>
</dbReference>
<keyword evidence="9 10" id="KW-0131">Cell cycle</keyword>
<evidence type="ECO:0000256" key="2">
    <source>
        <dbReference type="ARBA" id="ARBA00005811"/>
    </source>
</evidence>
<evidence type="ECO:0000256" key="8">
    <source>
        <dbReference type="ARBA" id="ARBA00023136"/>
    </source>
</evidence>
<keyword evidence="6 10" id="KW-0812">Transmembrane</keyword>
<dbReference type="Pfam" id="PF02472">
    <property type="entry name" value="ExbD"/>
    <property type="match status" value="1"/>
</dbReference>
<proteinExistence type="inferred from homology"/>
<comment type="subunit">
    <text evidence="10">The Tol-Pal system is composed of five core proteins: the inner membrane proteins TolA, TolQ and TolR, the periplasmic protein TolB and the outer membrane protein Pal. They form a network linking the inner and outer membranes and the peptidoglycan layer.</text>
</comment>
<dbReference type="InterPro" id="IPR003400">
    <property type="entry name" value="ExbD"/>
</dbReference>
<evidence type="ECO:0000256" key="1">
    <source>
        <dbReference type="ARBA" id="ARBA00004162"/>
    </source>
</evidence>
<dbReference type="Proteomes" id="UP001501323">
    <property type="component" value="Unassembled WGS sequence"/>
</dbReference>